<dbReference type="GO" id="GO:0005385">
    <property type="term" value="F:zinc ion transmembrane transporter activity"/>
    <property type="evidence" value="ECO:0007669"/>
    <property type="project" value="InterPro"/>
</dbReference>
<dbReference type="PANTHER" id="PTHR11040">
    <property type="entry name" value="ZINC/IRON TRANSPORTER"/>
    <property type="match status" value="1"/>
</dbReference>
<dbReference type="InterPro" id="IPR004698">
    <property type="entry name" value="Zn/Fe_permease_fun/pln"/>
</dbReference>
<evidence type="ECO:0000256" key="7">
    <source>
        <dbReference type="ARBA" id="ARBA00023136"/>
    </source>
</evidence>
<keyword evidence="5 8" id="KW-1133">Transmembrane helix</keyword>
<evidence type="ECO:0000313" key="12">
    <source>
        <dbReference type="Proteomes" id="UP001159364"/>
    </source>
</evidence>
<feature type="signal peptide" evidence="10">
    <location>
        <begin position="1"/>
        <end position="30"/>
    </location>
</feature>
<feature type="chain" id="PRO_5043809945" evidence="10">
    <location>
        <begin position="31"/>
        <end position="358"/>
    </location>
</feature>
<keyword evidence="12" id="KW-1185">Reference proteome</keyword>
<feature type="region of interest" description="Disordered" evidence="9">
    <location>
        <begin position="161"/>
        <end position="184"/>
    </location>
</feature>
<evidence type="ECO:0000256" key="8">
    <source>
        <dbReference type="RuleBase" id="RU362088"/>
    </source>
</evidence>
<evidence type="ECO:0000256" key="10">
    <source>
        <dbReference type="SAM" id="SignalP"/>
    </source>
</evidence>
<accession>A0AAV8SW34</accession>
<feature type="transmembrane region" description="Helical" evidence="8">
    <location>
        <begin position="265"/>
        <end position="286"/>
    </location>
</feature>
<evidence type="ECO:0000313" key="11">
    <source>
        <dbReference type="EMBL" id="KAJ8758582.1"/>
    </source>
</evidence>
<keyword evidence="4 8" id="KW-0812">Transmembrane</keyword>
<feature type="transmembrane region" description="Helical" evidence="8">
    <location>
        <begin position="54"/>
        <end position="73"/>
    </location>
</feature>
<dbReference type="GO" id="GO:0005886">
    <property type="term" value="C:plasma membrane"/>
    <property type="evidence" value="ECO:0007669"/>
    <property type="project" value="TreeGrafter"/>
</dbReference>
<name>A0AAV8SW34_9ROSI</name>
<evidence type="ECO:0000256" key="3">
    <source>
        <dbReference type="ARBA" id="ARBA00022448"/>
    </source>
</evidence>
<comment type="caution">
    <text evidence="8">Lacks conserved residue(s) required for the propagation of feature annotation.</text>
</comment>
<keyword evidence="7 8" id="KW-0472">Membrane</keyword>
<proteinExistence type="inferred from homology"/>
<keyword evidence="10" id="KW-0732">Signal</keyword>
<evidence type="ECO:0000256" key="2">
    <source>
        <dbReference type="ARBA" id="ARBA00006939"/>
    </source>
</evidence>
<evidence type="ECO:0000256" key="6">
    <source>
        <dbReference type="ARBA" id="ARBA00023065"/>
    </source>
</evidence>
<evidence type="ECO:0000256" key="5">
    <source>
        <dbReference type="ARBA" id="ARBA00022989"/>
    </source>
</evidence>
<evidence type="ECO:0000256" key="4">
    <source>
        <dbReference type="ARBA" id="ARBA00022692"/>
    </source>
</evidence>
<comment type="caution">
    <text evidence="11">The sequence shown here is derived from an EMBL/GenBank/DDBJ whole genome shotgun (WGS) entry which is preliminary data.</text>
</comment>
<evidence type="ECO:0000256" key="9">
    <source>
        <dbReference type="SAM" id="MobiDB-lite"/>
    </source>
</evidence>
<dbReference type="EMBL" id="JAIWQS010000007">
    <property type="protein sequence ID" value="KAJ8758582.1"/>
    <property type="molecule type" value="Genomic_DNA"/>
</dbReference>
<dbReference type="PANTHER" id="PTHR11040:SF71">
    <property type="entry name" value="ZIP METAL ION TRANSPORTER FAMILY PROTEIN"/>
    <property type="match status" value="1"/>
</dbReference>
<dbReference type="NCBIfam" id="TIGR00820">
    <property type="entry name" value="zip"/>
    <property type="match status" value="1"/>
</dbReference>
<reference evidence="11 12" key="1">
    <citation type="submission" date="2021-09" db="EMBL/GenBank/DDBJ databases">
        <title>Genomic insights and catalytic innovation underlie evolution of tropane alkaloids biosynthesis.</title>
        <authorList>
            <person name="Wang Y.-J."/>
            <person name="Tian T."/>
            <person name="Huang J.-P."/>
            <person name="Huang S.-X."/>
        </authorList>
    </citation>
    <scope>NUCLEOTIDE SEQUENCE [LARGE SCALE GENOMIC DNA]</scope>
    <source>
        <strain evidence="11">KIB-2018</strain>
        <tissue evidence="11">Leaf</tissue>
    </source>
</reference>
<feature type="transmembrane region" description="Helical" evidence="8">
    <location>
        <begin position="338"/>
        <end position="357"/>
    </location>
</feature>
<feature type="compositionally biased region" description="Basic and acidic residues" evidence="9">
    <location>
        <begin position="161"/>
        <end position="177"/>
    </location>
</feature>
<dbReference type="AlphaFoldDB" id="A0AAV8SW34"/>
<gene>
    <name evidence="11" type="ORF">K2173_000303</name>
</gene>
<feature type="transmembrane region" description="Helical" evidence="8">
    <location>
        <begin position="126"/>
        <end position="147"/>
    </location>
</feature>
<sequence length="358" mass="38506">MAKHHEFSFFRLLIIFFLTVLLLLPEMVSSDCTCESEENDEDTDTSDALKYKLIAIGTILCAGALGVGLPFLVHRLPWLHPDKEAFSLIKAFAAGVILATGFVHILPEAFDSLTSPCLNEHPWKKFPITGLVTMLTAIGTLMIESLATGYHKRMELSLNKEDRSSVGGHANDEEHGHHSGGGHAHGSAFAMEGADSSDLVRHRIVSQVLELGIIVHSVVIGIALGAARSAEVIRPLVAALSFHQFFEGMGLGGSIFKANFKVGSIVIMVIFFSLTTPTGIAVGIGISHGYNTNSPTALIVQGLLNAASAGILIYMALVDLLAHEFMESKVLTNLRLQIWANVALFMGTCCMSLLAVWA</sequence>
<dbReference type="Pfam" id="PF02535">
    <property type="entry name" value="Zip"/>
    <property type="match status" value="1"/>
</dbReference>
<evidence type="ECO:0000256" key="1">
    <source>
        <dbReference type="ARBA" id="ARBA00004141"/>
    </source>
</evidence>
<keyword evidence="6 8" id="KW-0406">Ion transport</keyword>
<protein>
    <submittedName>
        <fullName evidence="11">Uncharacterized protein</fullName>
    </submittedName>
</protein>
<organism evidence="11 12">
    <name type="scientific">Erythroxylum novogranatense</name>
    <dbReference type="NCBI Taxonomy" id="1862640"/>
    <lineage>
        <taxon>Eukaryota</taxon>
        <taxon>Viridiplantae</taxon>
        <taxon>Streptophyta</taxon>
        <taxon>Embryophyta</taxon>
        <taxon>Tracheophyta</taxon>
        <taxon>Spermatophyta</taxon>
        <taxon>Magnoliopsida</taxon>
        <taxon>eudicotyledons</taxon>
        <taxon>Gunneridae</taxon>
        <taxon>Pentapetalae</taxon>
        <taxon>rosids</taxon>
        <taxon>fabids</taxon>
        <taxon>Malpighiales</taxon>
        <taxon>Erythroxylaceae</taxon>
        <taxon>Erythroxylum</taxon>
    </lineage>
</organism>
<comment type="subcellular location">
    <subcellularLocation>
        <location evidence="1 8">Membrane</location>
        <topology evidence="1 8">Multi-pass membrane protein</topology>
    </subcellularLocation>
</comment>
<keyword evidence="3 8" id="KW-0813">Transport</keyword>
<dbReference type="Proteomes" id="UP001159364">
    <property type="component" value="Linkage Group LG07"/>
</dbReference>
<feature type="transmembrane region" description="Helical" evidence="8">
    <location>
        <begin position="85"/>
        <end position="106"/>
    </location>
</feature>
<feature type="transmembrane region" description="Helical" evidence="8">
    <location>
        <begin position="298"/>
        <end position="317"/>
    </location>
</feature>
<dbReference type="InterPro" id="IPR003689">
    <property type="entry name" value="ZIP"/>
</dbReference>
<comment type="similarity">
    <text evidence="2 8">Belongs to the ZIP transporter (TC 2.A.5) family.</text>
</comment>